<sequence>MTAGPLRRLTGAGTAPELAAALLMLAGFPVMLLAALLPSGVLFAAAAAVSYAGDHLLHRGGSYLLVRLGKARVGLTVRFLIRDLLLALLLARSGWADETVFHVGVAGLVAFYGLQAPHTGLVMTLRRKRRLPIATRNIDLSTLPVPPGPPRWLTHRAVEKALHTELPLTAGLLAVLATGRPAYGYAGLAATGVLVLAYLAALVPFLSARRLPPPREAAMEWFDGWLRSHRPTVALYFSGSKDSAYQVNMWLESLERLDARGVVILRERPILSRLATTSLPVLCVPSAVDLMNMDLSMLRVGLYPANVGKNLHLLRVPTMKHVFIGHGDSDKIASINPYAKAYDEVWTAGRAGRDRYALADVGVRDEDIVEVGRPQLAGIRPGTGVAQDRIPTVLYAPTWEGWTDDPGNTSLLLAGENIVRTLLTAEHPVRLLYKPHPFTGTRDPAAGAVHQRIVALIEAAAAERAADPRFAAAVRETAEERARAQAALRAIEENGGVGPALAVVWDDASVSRDALTPADQAQAEARRLAEWNEAYWHARGWWEHRVIEGPEPQLFECFNQADALVSDISSVVSDWIASGKPYAVTDSAGLGEEEFKRQNTAVRAAVILANDAARLVELLRAVASPGQDPLAADRLELKRYLLGPDEPTSLERFNAAVNALAARAEARNRALAEAGTPGAAVPAKAP</sequence>
<proteinExistence type="predicted"/>
<gene>
    <name evidence="2" type="ORF">RM780_11655</name>
</gene>
<reference evidence="3" key="1">
    <citation type="submission" date="2023-07" db="EMBL/GenBank/DDBJ databases">
        <title>30 novel species of actinomycetes from the DSMZ collection.</title>
        <authorList>
            <person name="Nouioui I."/>
        </authorList>
    </citation>
    <scope>NUCLEOTIDE SEQUENCE [LARGE SCALE GENOMIC DNA]</scope>
    <source>
        <strain evidence="3">DSM 44917</strain>
    </source>
</reference>
<comment type="caution">
    <text evidence="2">The sequence shown here is derived from an EMBL/GenBank/DDBJ whole genome shotgun (WGS) entry which is preliminary data.</text>
</comment>
<keyword evidence="3" id="KW-1185">Reference proteome</keyword>
<keyword evidence="1" id="KW-1133">Transmembrane helix</keyword>
<dbReference type="Proteomes" id="UP001183388">
    <property type="component" value="Unassembled WGS sequence"/>
</dbReference>
<feature type="transmembrane region" description="Helical" evidence="1">
    <location>
        <begin position="185"/>
        <end position="206"/>
    </location>
</feature>
<evidence type="ECO:0000313" key="3">
    <source>
        <dbReference type="Proteomes" id="UP001183388"/>
    </source>
</evidence>
<keyword evidence="1" id="KW-0812">Transmembrane</keyword>
<accession>A0ABU2L7R1</accession>
<evidence type="ECO:0000313" key="2">
    <source>
        <dbReference type="EMBL" id="MDT0307615.1"/>
    </source>
</evidence>
<protein>
    <recommendedName>
        <fullName evidence="4">Integral membrane protein</fullName>
    </recommendedName>
</protein>
<dbReference type="Gene3D" id="3.40.50.12580">
    <property type="match status" value="1"/>
</dbReference>
<feature type="transmembrane region" description="Helical" evidence="1">
    <location>
        <begin position="101"/>
        <end position="123"/>
    </location>
</feature>
<name>A0ABU2L7R1_9ACTN</name>
<dbReference type="InterPro" id="IPR043148">
    <property type="entry name" value="TagF_C"/>
</dbReference>
<feature type="transmembrane region" description="Helical" evidence="1">
    <location>
        <begin position="20"/>
        <end position="52"/>
    </location>
</feature>
<organism evidence="2 3">
    <name type="scientific">Streptomyces boetiae</name>
    <dbReference type="NCBI Taxonomy" id="3075541"/>
    <lineage>
        <taxon>Bacteria</taxon>
        <taxon>Bacillati</taxon>
        <taxon>Actinomycetota</taxon>
        <taxon>Actinomycetes</taxon>
        <taxon>Kitasatosporales</taxon>
        <taxon>Streptomycetaceae</taxon>
        <taxon>Streptomyces</taxon>
    </lineage>
</organism>
<evidence type="ECO:0000256" key="1">
    <source>
        <dbReference type="SAM" id="Phobius"/>
    </source>
</evidence>
<dbReference type="EMBL" id="JAVREN010000013">
    <property type="protein sequence ID" value="MDT0307615.1"/>
    <property type="molecule type" value="Genomic_DNA"/>
</dbReference>
<dbReference type="RefSeq" id="WP_311630564.1">
    <property type="nucleotide sequence ID" value="NZ_JAVREN010000013.1"/>
</dbReference>
<keyword evidence="1" id="KW-0472">Membrane</keyword>
<evidence type="ECO:0008006" key="4">
    <source>
        <dbReference type="Google" id="ProtNLM"/>
    </source>
</evidence>